<proteinExistence type="inferred from homology"/>
<dbReference type="InterPro" id="IPR001830">
    <property type="entry name" value="Glyco_trans_20"/>
</dbReference>
<dbReference type="PANTHER" id="PTHR10788">
    <property type="entry name" value="TREHALOSE-6-PHOSPHATE SYNTHASE"/>
    <property type="match status" value="1"/>
</dbReference>
<dbReference type="GO" id="GO:0004805">
    <property type="term" value="F:trehalose-phosphatase activity"/>
    <property type="evidence" value="ECO:0007669"/>
    <property type="project" value="TreeGrafter"/>
</dbReference>
<dbReference type="Proteomes" id="UP001152649">
    <property type="component" value="Unassembled WGS sequence"/>
</dbReference>
<dbReference type="InterPro" id="IPR023214">
    <property type="entry name" value="HAD_sf"/>
</dbReference>
<dbReference type="Pfam" id="PF00982">
    <property type="entry name" value="Glyco_transf_20"/>
    <property type="match status" value="1"/>
</dbReference>
<dbReference type="GO" id="GO:0003825">
    <property type="term" value="F:alpha,alpha-trehalose-phosphate synthase (UDP-forming) activity"/>
    <property type="evidence" value="ECO:0007669"/>
    <property type="project" value="TreeGrafter"/>
</dbReference>
<dbReference type="InterPro" id="IPR036412">
    <property type="entry name" value="HAD-like_sf"/>
</dbReference>
<evidence type="ECO:0000313" key="3">
    <source>
        <dbReference type="Proteomes" id="UP001152649"/>
    </source>
</evidence>
<dbReference type="InterPro" id="IPR003337">
    <property type="entry name" value="Trehalose_PPase"/>
</dbReference>
<dbReference type="OrthoDB" id="755951at2759"/>
<organism evidence="2 3">
    <name type="scientific">Penicillium salamii</name>
    <dbReference type="NCBI Taxonomy" id="1612424"/>
    <lineage>
        <taxon>Eukaryota</taxon>
        <taxon>Fungi</taxon>
        <taxon>Dikarya</taxon>
        <taxon>Ascomycota</taxon>
        <taxon>Pezizomycotina</taxon>
        <taxon>Eurotiomycetes</taxon>
        <taxon>Eurotiomycetidae</taxon>
        <taxon>Eurotiales</taxon>
        <taxon>Aspergillaceae</taxon>
        <taxon>Penicillium</taxon>
    </lineage>
</organism>
<evidence type="ECO:0000256" key="1">
    <source>
        <dbReference type="ARBA" id="ARBA00005409"/>
    </source>
</evidence>
<dbReference type="SUPFAM" id="SSF53756">
    <property type="entry name" value="UDP-Glycosyltransferase/glycogen phosphorylase"/>
    <property type="match status" value="1"/>
</dbReference>
<keyword evidence="3" id="KW-1185">Reference proteome</keyword>
<dbReference type="GO" id="GO:0005992">
    <property type="term" value="P:trehalose biosynthetic process"/>
    <property type="evidence" value="ECO:0007669"/>
    <property type="project" value="InterPro"/>
</dbReference>
<dbReference type="GO" id="GO:0005946">
    <property type="term" value="C:alpha,alpha-trehalose-phosphate synthase complex (UDP-forming)"/>
    <property type="evidence" value="ECO:0007669"/>
    <property type="project" value="TreeGrafter"/>
</dbReference>
<comment type="similarity">
    <text evidence="1">In the N-terminal section; belongs to the glycosyltransferase 20 family.</text>
</comment>
<dbReference type="EMBL" id="CAJVPG010000088">
    <property type="protein sequence ID" value="CAG8322843.1"/>
    <property type="molecule type" value="Genomic_DNA"/>
</dbReference>
<dbReference type="Gene3D" id="3.40.50.2000">
    <property type="entry name" value="Glycogen Phosphorylase B"/>
    <property type="match status" value="2"/>
</dbReference>
<dbReference type="CDD" id="cd03788">
    <property type="entry name" value="GT20_TPS"/>
    <property type="match status" value="1"/>
</dbReference>
<dbReference type="PANTHER" id="PTHR10788:SF15">
    <property type="entry name" value="TREHALOSE SYNTHASE COMPLEX REGULATORY SUBUNIT TPS3-RELATED"/>
    <property type="match status" value="1"/>
</dbReference>
<comment type="caution">
    <text evidence="2">The sequence shown here is derived from an EMBL/GenBank/DDBJ whole genome shotgun (WGS) entry which is preliminary data.</text>
</comment>
<dbReference type="Pfam" id="PF02358">
    <property type="entry name" value="Trehalose_PPase"/>
    <property type="match status" value="1"/>
</dbReference>
<evidence type="ECO:0000313" key="2">
    <source>
        <dbReference type="EMBL" id="CAG8322843.1"/>
    </source>
</evidence>
<accession>A0A9W4IPR3</accession>
<dbReference type="Gene3D" id="3.40.50.1000">
    <property type="entry name" value="HAD superfamily/HAD-like"/>
    <property type="match status" value="1"/>
</dbReference>
<reference evidence="2" key="1">
    <citation type="submission" date="2021-07" db="EMBL/GenBank/DDBJ databases">
        <authorList>
            <person name="Branca A.L. A."/>
        </authorList>
    </citation>
    <scope>NUCLEOTIDE SEQUENCE</scope>
</reference>
<dbReference type="Gene3D" id="3.30.70.1020">
    <property type="entry name" value="Trehalose-6-phosphate phosphatase related protein, domain 2"/>
    <property type="match status" value="1"/>
</dbReference>
<dbReference type="SUPFAM" id="SSF56784">
    <property type="entry name" value="HAD-like"/>
    <property type="match status" value="1"/>
</dbReference>
<protein>
    <submittedName>
        <fullName evidence="2">Uncharacterized protein</fullName>
    </submittedName>
</protein>
<name>A0A9W4IPR3_9EURO</name>
<gene>
    <name evidence="2" type="ORF">PSALAMII_LOCUS2405</name>
</gene>
<dbReference type="AlphaFoldDB" id="A0A9W4IPR3"/>
<sequence>MTVFIASLFLPYTIDFDPHGPKKEIVALSSSYAVDGSGSMACRDHGFRDDVANIAQSIELPLTPGATRDNERVFTDYTPRTTDEIRFGLSPSEPRDVIWGRSQKFNQPQSQATETPTSSILSITDSQKVTARSLSIDGTQDCMELGEPRSPQTFVSPVEWRIESTEKGLGGLTNAVHAAEKSGFLQNKLWVGTLGMPTDSLMDSTREDITRYLREEHQSLTVFVDDTEFEGHYTHFCHAVLWPALHYQMQESPRHSEYERYSWDQYIRLNAAFADAIVERWKPGDKIWVHDYHLLVLPGILRKRIPQAEIGFFLHTPFPSSEVFRCLSPRDQLLDGILGADLVGFQTEEYRNHFLQSCSRLRRLNTSASEVSSNGRAVRAVSIPMGIDPSFLKVLREATEVQGWIHDITHRYPTQRLIVARDRLDVSGGIKQRLLAYELFLNTYPDFRHNIVLIQVISSAGAVPELEAQISKIAMRINTTYSSAAHQPLVLLKRDINTHQFLALLSITEIFMATGLREGINLTSHEFVLCQDKAFGSRGHGSLIISEFVGSASMFHERSGARFNAHKLLVNPWDLKECAEAIRVALQMSPAQKMIEWRRLRRRMSKFSAIKWYRGLQLALNTSCTRQSLHRVHDTLPLSLEELESSYSAAKSRLFFIEDGDILGPDPLAEGSLLSERAFKILKAYFREPQNKLYLISSKTLQQLNELFPQLPPEVGIISENGAMIRHPNTRACFHFTPMSAKWLPGIQKMMEYFQERTEGSRIEIFPWSLVFHHDGALDREAASHQASELADQISGARGEAVFHIVRHETSITVELPLSVQGRGRAAHYILQYLTNAEYPELVLVAGKSPDSESLFCWANELAGAPTPSRLYRTGFGHRLWVTTLATGPHVNEAKCALPPGFSFLKLMGWLLN</sequence>
<dbReference type="GO" id="GO:0005829">
    <property type="term" value="C:cytosol"/>
    <property type="evidence" value="ECO:0007669"/>
    <property type="project" value="TreeGrafter"/>
</dbReference>